<feature type="domain" description="Tetrapyrrole methylase" evidence="6">
    <location>
        <begin position="41"/>
        <end position="214"/>
    </location>
</feature>
<evidence type="ECO:0000313" key="7">
    <source>
        <dbReference type="EMBL" id="MCB6184365.1"/>
    </source>
</evidence>
<sequence>MKGTLYLIPAPLDENMALVGTIPEATRQVTRRLQHFVVEHPKTARAYLKQSGTDAPLQSLSLATLNEHTSNQELLPLLKPLEDGLDIGLLSEAGCPAVADPGAQLVALAHERNIRVVPLVGPSSILMAVMASGLNGQKFSFQGYLPASADERTQTLKKLESHSRTQNETILFIETPYRNEAMFDTLLSTLNSQTKLSIAADITCESEWIKTLSIAEWKKTEKPSLKKRPALFSFLA</sequence>
<dbReference type="CDD" id="cd11649">
    <property type="entry name" value="RsmI_like"/>
    <property type="match status" value="1"/>
</dbReference>
<reference evidence="7" key="1">
    <citation type="submission" date="2021-10" db="EMBL/GenBank/DDBJ databases">
        <title>The complete genome sequence of Leeia sp. TBRC 13508.</title>
        <authorList>
            <person name="Charoenyingcharoen P."/>
            <person name="Yukphan P."/>
        </authorList>
    </citation>
    <scope>NUCLEOTIDE SEQUENCE</scope>
    <source>
        <strain evidence="7">TBRC 13508</strain>
    </source>
</reference>
<dbReference type="Gene3D" id="3.30.950.10">
    <property type="entry name" value="Methyltransferase, Cobalt-precorrin-4 Transmethylase, Domain 2"/>
    <property type="match status" value="1"/>
</dbReference>
<dbReference type="GO" id="GO:0008168">
    <property type="term" value="F:methyltransferase activity"/>
    <property type="evidence" value="ECO:0007669"/>
    <property type="project" value="UniProtKB-KW"/>
</dbReference>
<evidence type="ECO:0000313" key="8">
    <source>
        <dbReference type="Proteomes" id="UP001165395"/>
    </source>
</evidence>
<dbReference type="Pfam" id="PF00590">
    <property type="entry name" value="TP_methylase"/>
    <property type="match status" value="1"/>
</dbReference>
<dbReference type="GO" id="GO:0032259">
    <property type="term" value="P:methylation"/>
    <property type="evidence" value="ECO:0007669"/>
    <property type="project" value="UniProtKB-KW"/>
</dbReference>
<protein>
    <submittedName>
        <fullName evidence="7">SAM-dependent methyltransferase</fullName>
    </submittedName>
</protein>
<dbReference type="Proteomes" id="UP001165395">
    <property type="component" value="Unassembled WGS sequence"/>
</dbReference>
<comment type="caution">
    <text evidence="7">The sequence shown here is derived from an EMBL/GenBank/DDBJ whole genome shotgun (WGS) entry which is preliminary data.</text>
</comment>
<dbReference type="InterPro" id="IPR014777">
    <property type="entry name" value="4pyrrole_Mease_sub1"/>
</dbReference>
<dbReference type="PIRSF" id="PIRSF005917">
    <property type="entry name" value="MTase_YraL"/>
    <property type="match status" value="1"/>
</dbReference>
<dbReference type="InterPro" id="IPR014776">
    <property type="entry name" value="4pyrrole_Mease_sub2"/>
</dbReference>
<keyword evidence="5" id="KW-0949">S-adenosyl-L-methionine</keyword>
<dbReference type="EMBL" id="JAJBZT010000006">
    <property type="protein sequence ID" value="MCB6184365.1"/>
    <property type="molecule type" value="Genomic_DNA"/>
</dbReference>
<dbReference type="Gene3D" id="3.40.1010.10">
    <property type="entry name" value="Cobalt-precorrin-4 Transmethylase, Domain 1"/>
    <property type="match status" value="1"/>
</dbReference>
<dbReference type="PANTHER" id="PTHR46111">
    <property type="entry name" value="RIBOSOMAL RNA SMALL SUBUNIT METHYLTRANSFERASE I"/>
    <property type="match status" value="1"/>
</dbReference>
<keyword evidence="3 7" id="KW-0489">Methyltransferase</keyword>
<dbReference type="InterPro" id="IPR000878">
    <property type="entry name" value="4pyrrol_Mease"/>
</dbReference>
<dbReference type="InterPro" id="IPR008189">
    <property type="entry name" value="rRNA_ssu_MeTfrase_I"/>
</dbReference>
<proteinExistence type="predicted"/>
<evidence type="ECO:0000256" key="3">
    <source>
        <dbReference type="ARBA" id="ARBA00022603"/>
    </source>
</evidence>
<dbReference type="PANTHER" id="PTHR46111:SF2">
    <property type="entry name" value="SAM-DEPENDENT METHYLTRANSFERASE"/>
    <property type="match status" value="1"/>
</dbReference>
<evidence type="ECO:0000256" key="4">
    <source>
        <dbReference type="ARBA" id="ARBA00022679"/>
    </source>
</evidence>
<keyword evidence="8" id="KW-1185">Reference proteome</keyword>
<keyword evidence="1" id="KW-0963">Cytoplasm</keyword>
<evidence type="ECO:0000256" key="5">
    <source>
        <dbReference type="ARBA" id="ARBA00022691"/>
    </source>
</evidence>
<dbReference type="RefSeq" id="WP_227181175.1">
    <property type="nucleotide sequence ID" value="NZ_JAJBZT010000006.1"/>
</dbReference>
<evidence type="ECO:0000256" key="2">
    <source>
        <dbReference type="ARBA" id="ARBA00022552"/>
    </source>
</evidence>
<organism evidence="7 8">
    <name type="scientific">Leeia speluncae</name>
    <dbReference type="NCBI Taxonomy" id="2884804"/>
    <lineage>
        <taxon>Bacteria</taxon>
        <taxon>Pseudomonadati</taxon>
        <taxon>Pseudomonadota</taxon>
        <taxon>Betaproteobacteria</taxon>
        <taxon>Neisseriales</taxon>
        <taxon>Leeiaceae</taxon>
        <taxon>Leeia</taxon>
    </lineage>
</organism>
<dbReference type="SUPFAM" id="SSF53790">
    <property type="entry name" value="Tetrapyrrole methylase"/>
    <property type="match status" value="1"/>
</dbReference>
<name>A0ABS8D840_9NEIS</name>
<evidence type="ECO:0000256" key="1">
    <source>
        <dbReference type="ARBA" id="ARBA00022490"/>
    </source>
</evidence>
<accession>A0ABS8D840</accession>
<gene>
    <name evidence="7" type="ORF">LIN78_12495</name>
</gene>
<keyword evidence="4" id="KW-0808">Transferase</keyword>
<evidence type="ECO:0000259" key="6">
    <source>
        <dbReference type="Pfam" id="PF00590"/>
    </source>
</evidence>
<dbReference type="InterPro" id="IPR035996">
    <property type="entry name" value="4pyrrol_Methylase_sf"/>
</dbReference>
<keyword evidence="2" id="KW-0698">rRNA processing</keyword>